<gene>
    <name evidence="1" type="ORF">PVAG01_02842</name>
</gene>
<name>A0ABR4PT27_9HELO</name>
<protein>
    <submittedName>
        <fullName evidence="1">Uncharacterized protein</fullName>
    </submittedName>
</protein>
<proteinExistence type="predicted"/>
<organism evidence="1 2">
    <name type="scientific">Phlyctema vagabunda</name>
    <dbReference type="NCBI Taxonomy" id="108571"/>
    <lineage>
        <taxon>Eukaryota</taxon>
        <taxon>Fungi</taxon>
        <taxon>Dikarya</taxon>
        <taxon>Ascomycota</taxon>
        <taxon>Pezizomycotina</taxon>
        <taxon>Leotiomycetes</taxon>
        <taxon>Helotiales</taxon>
        <taxon>Dermateaceae</taxon>
        <taxon>Phlyctema</taxon>
    </lineage>
</organism>
<dbReference type="EMBL" id="JBFCZG010000002">
    <property type="protein sequence ID" value="KAL3426051.1"/>
    <property type="molecule type" value="Genomic_DNA"/>
</dbReference>
<evidence type="ECO:0000313" key="1">
    <source>
        <dbReference type="EMBL" id="KAL3426051.1"/>
    </source>
</evidence>
<dbReference type="Proteomes" id="UP001629113">
    <property type="component" value="Unassembled WGS sequence"/>
</dbReference>
<comment type="caution">
    <text evidence="1">The sequence shown here is derived from an EMBL/GenBank/DDBJ whole genome shotgun (WGS) entry which is preliminary data.</text>
</comment>
<evidence type="ECO:0000313" key="2">
    <source>
        <dbReference type="Proteomes" id="UP001629113"/>
    </source>
</evidence>
<dbReference type="PANTHER" id="PTHR35186">
    <property type="entry name" value="ANK_REP_REGION DOMAIN-CONTAINING PROTEIN"/>
    <property type="match status" value="1"/>
</dbReference>
<reference evidence="1 2" key="1">
    <citation type="submission" date="2024-06" db="EMBL/GenBank/DDBJ databases">
        <title>Complete genome of Phlyctema vagabunda strain 19-DSS-EL-015.</title>
        <authorList>
            <person name="Fiorenzani C."/>
        </authorList>
    </citation>
    <scope>NUCLEOTIDE SEQUENCE [LARGE SCALE GENOMIC DNA]</scope>
    <source>
        <strain evidence="1 2">19-DSS-EL-015</strain>
    </source>
</reference>
<sequence>MSGIELAGLFIGAASLLDLVVKRSINLAQFCTKYKNFDKEFQTRLDHLKSEKERFTCELRPFLSGSYVSDELVQSLCEDLSSDKWQSAHIKELLSRRLGDSYKTFEETKERISGYLKLLEVRLASKDGKFDYQPTATLCNVKLDFRCQRLRILHSKNIPELFEKLQQDVTKICEQIGTETIRPVEQTEDNKVIDGIRKSIEKAWSLHVATESSWKCKCPATHRVYLRLEHITSWEGDVPLKMGLEVCFSEREDSYKREVIASTSPPNFGATPLHGQIHFAPTWRSSQNGDNGITFQAYTSTHCSEIKNLCYYVRDRSWMDQSLAIFQVMTTVII</sequence>
<keyword evidence="2" id="KW-1185">Reference proteome</keyword>
<dbReference type="PANTHER" id="PTHR35186:SF4">
    <property type="entry name" value="PRION-INHIBITION AND PROPAGATION HELO DOMAIN-CONTAINING PROTEIN"/>
    <property type="match status" value="1"/>
</dbReference>
<accession>A0ABR4PT27</accession>